<dbReference type="PROSITE" id="PS51318">
    <property type="entry name" value="TAT"/>
    <property type="match status" value="1"/>
</dbReference>
<dbReference type="KEGG" id="ache:ACHE_11743A"/>
<organism evidence="1 2">
    <name type="scientific">Aspergillus chevalieri</name>
    <name type="common">Eurotium chevalieri</name>
    <dbReference type="NCBI Taxonomy" id="182096"/>
    <lineage>
        <taxon>Eukaryota</taxon>
        <taxon>Fungi</taxon>
        <taxon>Dikarya</taxon>
        <taxon>Ascomycota</taxon>
        <taxon>Pezizomycotina</taxon>
        <taxon>Eurotiomycetes</taxon>
        <taxon>Eurotiomycetidae</taxon>
        <taxon>Eurotiales</taxon>
        <taxon>Aspergillaceae</taxon>
        <taxon>Aspergillus</taxon>
        <taxon>Aspergillus subgen. Aspergillus</taxon>
    </lineage>
</organism>
<dbReference type="AlphaFoldDB" id="A0A7R7VGM7"/>
<sequence>MCQHPLLSLLLPQPLQRTLQRTQSRRTLLQRTLSLLASLDTPGLITTTATASSSVPPGASLFGKHAAPGLHTAGKLGFVSLRKKCQVALMQGLQPSLEAIANLDPRATTEDGREDDFAVICDP</sequence>
<reference evidence="1" key="1">
    <citation type="submission" date="2021-01" db="EMBL/GenBank/DDBJ databases">
        <authorList>
            <consortium name="Aspergillus chevalieri M1 genome sequencing consortium"/>
            <person name="Kazuki M."/>
            <person name="Futagami T."/>
        </authorList>
    </citation>
    <scope>NUCLEOTIDE SEQUENCE</scope>
    <source>
        <strain evidence="1">M1</strain>
    </source>
</reference>
<evidence type="ECO:0000313" key="1">
    <source>
        <dbReference type="EMBL" id="BCR84341.1"/>
    </source>
</evidence>
<reference evidence="1" key="2">
    <citation type="submission" date="2021-02" db="EMBL/GenBank/DDBJ databases">
        <title>Aspergillus chevalieri M1 genome sequence.</title>
        <authorList>
            <person name="Kadooka C."/>
            <person name="Mori K."/>
            <person name="Futagami T."/>
        </authorList>
    </citation>
    <scope>NUCLEOTIDE SEQUENCE</scope>
    <source>
        <strain evidence="1">M1</strain>
    </source>
</reference>
<dbReference type="RefSeq" id="XP_043132863.1">
    <property type="nucleotide sequence ID" value="XM_043276346.1"/>
</dbReference>
<keyword evidence="2" id="KW-1185">Reference proteome</keyword>
<dbReference type="InterPro" id="IPR006311">
    <property type="entry name" value="TAT_signal"/>
</dbReference>
<gene>
    <name evidence="1" type="ORF">ACHE_11743A</name>
</gene>
<evidence type="ECO:0000313" key="2">
    <source>
        <dbReference type="Proteomes" id="UP000637239"/>
    </source>
</evidence>
<name>A0A7R7VGM7_ASPCH</name>
<dbReference type="GeneID" id="66978700"/>
<dbReference type="EMBL" id="AP024416">
    <property type="protein sequence ID" value="BCR84341.1"/>
    <property type="molecule type" value="Genomic_DNA"/>
</dbReference>
<accession>A0A7R7VGM7</accession>
<dbReference type="Proteomes" id="UP000637239">
    <property type="component" value="Chromosome 1"/>
</dbReference>
<protein>
    <submittedName>
        <fullName evidence="1">Uncharacterized protein</fullName>
    </submittedName>
</protein>
<proteinExistence type="predicted"/>